<proteinExistence type="predicted"/>
<dbReference type="EMBL" id="BKCJ010008818">
    <property type="protein sequence ID" value="GEU84095.1"/>
    <property type="molecule type" value="Genomic_DNA"/>
</dbReference>
<accession>A0A6L2NHI2</accession>
<gene>
    <name evidence="1" type="ORF">Tci_056073</name>
</gene>
<organism evidence="1">
    <name type="scientific">Tanacetum cinerariifolium</name>
    <name type="common">Dalmatian daisy</name>
    <name type="synonym">Chrysanthemum cinerariifolium</name>
    <dbReference type="NCBI Taxonomy" id="118510"/>
    <lineage>
        <taxon>Eukaryota</taxon>
        <taxon>Viridiplantae</taxon>
        <taxon>Streptophyta</taxon>
        <taxon>Embryophyta</taxon>
        <taxon>Tracheophyta</taxon>
        <taxon>Spermatophyta</taxon>
        <taxon>Magnoliopsida</taxon>
        <taxon>eudicotyledons</taxon>
        <taxon>Gunneridae</taxon>
        <taxon>Pentapetalae</taxon>
        <taxon>asterids</taxon>
        <taxon>campanulids</taxon>
        <taxon>Asterales</taxon>
        <taxon>Asteraceae</taxon>
        <taxon>Asteroideae</taxon>
        <taxon>Anthemideae</taxon>
        <taxon>Anthemidinae</taxon>
        <taxon>Tanacetum</taxon>
    </lineage>
</organism>
<dbReference type="AlphaFoldDB" id="A0A6L2NHI2"/>
<reference evidence="1" key="1">
    <citation type="journal article" date="2019" name="Sci. Rep.">
        <title>Draft genome of Tanacetum cinerariifolium, the natural source of mosquito coil.</title>
        <authorList>
            <person name="Yamashiro T."/>
            <person name="Shiraishi A."/>
            <person name="Satake H."/>
            <person name="Nakayama K."/>
        </authorList>
    </citation>
    <scope>NUCLEOTIDE SEQUENCE</scope>
</reference>
<evidence type="ECO:0000313" key="1">
    <source>
        <dbReference type="EMBL" id="GEU84095.1"/>
    </source>
</evidence>
<sequence length="138" mass="16044">MPPKRNNMSTAAIERLISQRVVDALLDYEANQNSGNRNGNRNEATIQEVKNSYVRTVEHDAAYEMPWKNLMKMMTESYYSRSKIKKLETELEMVKLGEGCMLWEEEKPIKTLATLQMISMLKERYFSSCLVKPNLELS</sequence>
<protein>
    <recommendedName>
        <fullName evidence="2">Reverse transcriptase domain-containing protein</fullName>
    </recommendedName>
</protein>
<evidence type="ECO:0008006" key="2">
    <source>
        <dbReference type="Google" id="ProtNLM"/>
    </source>
</evidence>
<comment type="caution">
    <text evidence="1">The sequence shown here is derived from an EMBL/GenBank/DDBJ whole genome shotgun (WGS) entry which is preliminary data.</text>
</comment>
<name>A0A6L2NHI2_TANCI</name>